<reference evidence="8" key="1">
    <citation type="submission" date="2023-03" db="EMBL/GenBank/DDBJ databases">
        <title>Actinoallomurus iriomotensis NBRC 103681.</title>
        <authorList>
            <person name="Ichikawa N."/>
            <person name="Sato H."/>
            <person name="Tonouchi N."/>
        </authorList>
    </citation>
    <scope>NUCLEOTIDE SEQUENCE</scope>
    <source>
        <strain evidence="8">NBRC 103681</strain>
    </source>
</reference>
<gene>
    <name evidence="8" type="ORF">Airi01_048150</name>
</gene>
<keyword evidence="5" id="KW-0902">Two-component regulatory system</keyword>
<dbReference type="Proteomes" id="UP001165135">
    <property type="component" value="Unassembled WGS sequence"/>
</dbReference>
<dbReference type="SUPFAM" id="SSF55874">
    <property type="entry name" value="ATPase domain of HSP90 chaperone/DNA topoisomerase II/histidine kinase"/>
    <property type="match status" value="1"/>
</dbReference>
<evidence type="ECO:0000256" key="4">
    <source>
        <dbReference type="ARBA" id="ARBA00022777"/>
    </source>
</evidence>
<evidence type="ECO:0000256" key="2">
    <source>
        <dbReference type="ARBA" id="ARBA00012438"/>
    </source>
</evidence>
<evidence type="ECO:0000256" key="6">
    <source>
        <dbReference type="SAM" id="MobiDB-lite"/>
    </source>
</evidence>
<dbReference type="Pfam" id="PF02518">
    <property type="entry name" value="HATPase_c"/>
    <property type="match status" value="1"/>
</dbReference>
<keyword evidence="3" id="KW-0808">Transferase</keyword>
<evidence type="ECO:0000313" key="9">
    <source>
        <dbReference type="Proteomes" id="UP001165135"/>
    </source>
</evidence>
<sequence>MEFTEEGGPAESAGSAEFVAYRVVQEALTNALKYAHGSRTSVHVRYHEKEITVEVGTDGSGARSGSPGGSGRGLAGLRERVDALGGEFSAHRQANGGFVVRARIPAGSPS</sequence>
<evidence type="ECO:0000256" key="1">
    <source>
        <dbReference type="ARBA" id="ARBA00000085"/>
    </source>
</evidence>
<organism evidence="8 9">
    <name type="scientific">Actinoallomurus iriomotensis</name>
    <dbReference type="NCBI Taxonomy" id="478107"/>
    <lineage>
        <taxon>Bacteria</taxon>
        <taxon>Bacillati</taxon>
        <taxon>Actinomycetota</taxon>
        <taxon>Actinomycetes</taxon>
        <taxon>Streptosporangiales</taxon>
        <taxon>Thermomonosporaceae</taxon>
        <taxon>Actinoallomurus</taxon>
    </lineage>
</organism>
<dbReference type="InterPro" id="IPR003594">
    <property type="entry name" value="HATPase_dom"/>
</dbReference>
<evidence type="ECO:0000256" key="5">
    <source>
        <dbReference type="ARBA" id="ARBA00023012"/>
    </source>
</evidence>
<dbReference type="RefSeq" id="WP_432705593.1">
    <property type="nucleotide sequence ID" value="NZ_BSTJ01000006.1"/>
</dbReference>
<dbReference type="Gene3D" id="3.30.565.10">
    <property type="entry name" value="Histidine kinase-like ATPase, C-terminal domain"/>
    <property type="match status" value="1"/>
</dbReference>
<dbReference type="GO" id="GO:0000160">
    <property type="term" value="P:phosphorelay signal transduction system"/>
    <property type="evidence" value="ECO:0007669"/>
    <property type="project" value="UniProtKB-KW"/>
</dbReference>
<feature type="region of interest" description="Disordered" evidence="6">
    <location>
        <begin position="55"/>
        <end position="75"/>
    </location>
</feature>
<evidence type="ECO:0000256" key="3">
    <source>
        <dbReference type="ARBA" id="ARBA00022679"/>
    </source>
</evidence>
<comment type="catalytic activity">
    <reaction evidence="1">
        <text>ATP + protein L-histidine = ADP + protein N-phospho-L-histidine.</text>
        <dbReference type="EC" id="2.7.13.3"/>
    </reaction>
</comment>
<accession>A0A9W6RIW2</accession>
<proteinExistence type="predicted"/>
<keyword evidence="4" id="KW-0418">Kinase</keyword>
<evidence type="ECO:0000259" key="7">
    <source>
        <dbReference type="Pfam" id="PF02518"/>
    </source>
</evidence>
<name>A0A9W6RIW2_9ACTN</name>
<dbReference type="EC" id="2.7.13.3" evidence="2"/>
<feature type="domain" description="Histidine kinase/HSP90-like ATPase" evidence="7">
    <location>
        <begin position="21"/>
        <end position="106"/>
    </location>
</feature>
<protein>
    <recommendedName>
        <fullName evidence="2">histidine kinase</fullName>
        <ecNumber evidence="2">2.7.13.3</ecNumber>
    </recommendedName>
</protein>
<evidence type="ECO:0000313" key="8">
    <source>
        <dbReference type="EMBL" id="GLY76548.1"/>
    </source>
</evidence>
<dbReference type="AlphaFoldDB" id="A0A9W6RIW2"/>
<dbReference type="PANTHER" id="PTHR24421:SF10">
    <property type="entry name" value="NITRATE_NITRITE SENSOR PROTEIN NARQ"/>
    <property type="match status" value="1"/>
</dbReference>
<dbReference type="GO" id="GO:0004673">
    <property type="term" value="F:protein histidine kinase activity"/>
    <property type="evidence" value="ECO:0007669"/>
    <property type="project" value="UniProtKB-EC"/>
</dbReference>
<dbReference type="EMBL" id="BSTJ01000006">
    <property type="protein sequence ID" value="GLY76548.1"/>
    <property type="molecule type" value="Genomic_DNA"/>
</dbReference>
<comment type="caution">
    <text evidence="8">The sequence shown here is derived from an EMBL/GenBank/DDBJ whole genome shotgun (WGS) entry which is preliminary data.</text>
</comment>
<dbReference type="InterPro" id="IPR036890">
    <property type="entry name" value="HATPase_C_sf"/>
</dbReference>
<dbReference type="InterPro" id="IPR050482">
    <property type="entry name" value="Sensor_HK_TwoCompSys"/>
</dbReference>
<dbReference type="CDD" id="cd16917">
    <property type="entry name" value="HATPase_UhpB-NarQ-NarX-like"/>
    <property type="match status" value="1"/>
</dbReference>
<dbReference type="PANTHER" id="PTHR24421">
    <property type="entry name" value="NITRATE/NITRITE SENSOR PROTEIN NARX-RELATED"/>
    <property type="match status" value="1"/>
</dbReference>